<protein>
    <submittedName>
        <fullName evidence="1">Uncharacterized protein</fullName>
    </submittedName>
</protein>
<dbReference type="Proteomes" id="UP000229335">
    <property type="component" value="Unassembled WGS sequence"/>
</dbReference>
<evidence type="ECO:0000313" key="1">
    <source>
        <dbReference type="EMBL" id="PIT93528.1"/>
    </source>
</evidence>
<organism evidence="1 2">
    <name type="scientific">Candidatus Falkowbacteria bacterium CG10_big_fil_rev_8_21_14_0_10_43_11</name>
    <dbReference type="NCBI Taxonomy" id="1974568"/>
    <lineage>
        <taxon>Bacteria</taxon>
        <taxon>Candidatus Falkowiibacteriota</taxon>
    </lineage>
</organism>
<reference evidence="2" key="1">
    <citation type="submission" date="2017-09" db="EMBL/GenBank/DDBJ databases">
        <title>Depth-based differentiation of microbial function through sediment-hosted aquifers and enrichment of novel symbionts in the deep terrestrial subsurface.</title>
        <authorList>
            <person name="Probst A.J."/>
            <person name="Ladd B."/>
            <person name="Jarett J.K."/>
            <person name="Geller-Mcgrath D.E."/>
            <person name="Sieber C.M.K."/>
            <person name="Emerson J.B."/>
            <person name="Anantharaman K."/>
            <person name="Thomas B.C."/>
            <person name="Malmstrom R."/>
            <person name="Stieglmeier M."/>
            <person name="Klingl A."/>
            <person name="Woyke T."/>
            <person name="Ryan C.M."/>
            <person name="Banfield J.F."/>
        </authorList>
    </citation>
    <scope>NUCLEOTIDE SEQUENCE [LARGE SCALE GENOMIC DNA]</scope>
</reference>
<accession>A0A2M6WL50</accession>
<evidence type="ECO:0000313" key="2">
    <source>
        <dbReference type="Proteomes" id="UP000229335"/>
    </source>
</evidence>
<comment type="caution">
    <text evidence="1">The sequence shown here is derived from an EMBL/GenBank/DDBJ whole genome shotgun (WGS) entry which is preliminary data.</text>
</comment>
<proteinExistence type="predicted"/>
<gene>
    <name evidence="1" type="ORF">COU00_03950</name>
</gene>
<dbReference type="AlphaFoldDB" id="A0A2M6WL50"/>
<dbReference type="EMBL" id="PFAS01000070">
    <property type="protein sequence ID" value="PIT93528.1"/>
    <property type="molecule type" value="Genomic_DNA"/>
</dbReference>
<name>A0A2M6WL50_9BACT</name>
<sequence>MGQEYVIIISSSEGLNPQTSQYEVKGFVGFDENKKLTKVDSLEKAARFHGLKLERHLRNQIHSISPGNKFIIAQIKQGNIRQKVILA</sequence>